<name>A0A182JZX0_9DIPT</name>
<feature type="compositionally biased region" description="Basic residues" evidence="1">
    <location>
        <begin position="642"/>
        <end position="651"/>
    </location>
</feature>
<feature type="compositionally biased region" description="Basic residues" evidence="1">
    <location>
        <begin position="1438"/>
        <end position="1449"/>
    </location>
</feature>
<evidence type="ECO:0000313" key="4">
    <source>
        <dbReference type="Proteomes" id="UP000075881"/>
    </source>
</evidence>
<feature type="region of interest" description="Disordered" evidence="1">
    <location>
        <begin position="813"/>
        <end position="844"/>
    </location>
</feature>
<feature type="region of interest" description="Disordered" evidence="1">
    <location>
        <begin position="214"/>
        <end position="244"/>
    </location>
</feature>
<evidence type="ECO:0000256" key="2">
    <source>
        <dbReference type="SAM" id="Phobius"/>
    </source>
</evidence>
<feature type="region of interest" description="Disordered" evidence="1">
    <location>
        <begin position="929"/>
        <end position="957"/>
    </location>
</feature>
<keyword evidence="2" id="KW-1133">Transmembrane helix</keyword>
<dbReference type="PANTHER" id="PTHR39387:SF1">
    <property type="entry name" value="SHAVENOID, ISOFORM B"/>
    <property type="match status" value="1"/>
</dbReference>
<feature type="compositionally biased region" description="Polar residues" evidence="1">
    <location>
        <begin position="1160"/>
        <end position="1172"/>
    </location>
</feature>
<feature type="compositionally biased region" description="Basic and acidic residues" evidence="1">
    <location>
        <begin position="1395"/>
        <end position="1414"/>
    </location>
</feature>
<feature type="region of interest" description="Disordered" evidence="1">
    <location>
        <begin position="639"/>
        <end position="679"/>
    </location>
</feature>
<feature type="compositionally biased region" description="Low complexity" evidence="1">
    <location>
        <begin position="1548"/>
        <end position="1567"/>
    </location>
</feature>
<feature type="compositionally biased region" description="Polar residues" evidence="1">
    <location>
        <begin position="1463"/>
        <end position="1476"/>
    </location>
</feature>
<feature type="region of interest" description="Disordered" evidence="1">
    <location>
        <begin position="1160"/>
        <end position="1209"/>
    </location>
</feature>
<evidence type="ECO:0000256" key="1">
    <source>
        <dbReference type="SAM" id="MobiDB-lite"/>
    </source>
</evidence>
<feature type="compositionally biased region" description="Low complexity" evidence="1">
    <location>
        <begin position="1415"/>
        <end position="1437"/>
    </location>
</feature>
<feature type="region of interest" description="Disordered" evidence="1">
    <location>
        <begin position="1390"/>
        <end position="1667"/>
    </location>
</feature>
<reference evidence="3" key="2">
    <citation type="submission" date="2020-05" db="UniProtKB">
        <authorList>
            <consortium name="EnsemblMetazoa"/>
        </authorList>
    </citation>
    <scope>IDENTIFICATION</scope>
    <source>
        <strain evidence="3">ACHKN1017</strain>
    </source>
</reference>
<dbReference type="VEuPathDB" id="VectorBase:ACHR004052"/>
<dbReference type="STRING" id="43041.A0A182JZX0"/>
<sequence length="1749" mass="191239">VTEVSFASETHIEQQSGLSTKEYIVIAVCSLCLGLIYIASVFLYIHMKKRKSRSGTNDDGTGLKNDYSTYQQNDQVTFGVGMGAAVSPFGGQARASFIGRNALGGSQRQVGGPTVGPHRGLANVGLHAEEMGIVKSNPLLKHFPNLSDNSGFISDNSNSVSEFEDDITTDVEKQMQTGKHQPKNFSGRTEMDGELRLQQQQQQLSQQSALLLHHHHHLQQQQHQQQQQHHQHQQDPLNSGGQDTECLPEENVSIVEELNNEEKLESMKSIVNGTMRRKLYFNPAYFEPHLLVSPPPAAIEFLNKIREVITIAKYKMSSKRFQPSLNIIPEEMQQSAGSETYAAVQTAPASRRSSLISSRKDSSRKSACSGCPGCEKKVTTAANDSVMVPSSNCKNCGDKQNSIRKWLEDVSSNHGDGIAEVDLYDSKATLLANGSTTEIDGATPAQKPDTDGIANGGFVGELESLKSQDDRTPAPDSLPIRPDIKKQPKGQRPSKTGSLHSDSSSTSDNETIVANSVKERSSIVRIPSASKSVRSDTSSSAPKIVSHSLKSDLVSKMSKFGMQEGAGALMKNSSFIYEETRTVQSNQELYIKNTNNSVANLDTNKVYDKRDLYSITGSEIYNNPQFEASPVMSHKQLPVTHSAHHHHHGQGKKLPASGAGRSHHPLTLPASASLTASSSKRRQEVLDQYANVMPMKLRNISQMPDMVYEALAMDQRKIRSWSERHADRLMPPMESLDYIVDSSDSRFSSIDRHERYRNEKFFHDFLNSDQECNTLGNRSGKNSYSKYQPDSPIYSRKSPHYLIVDYETDSLERATSKTPMSFNTSTTNSSDLGSQPSPSLSTALPLEEEVEIRNAIYDRVEGFRKDTDTIKTEREAVSIRSDEYEDVPQTASLVDQPANASSGKQKKKVPKIKCDTPFQGSITIEVEHSPDDCELSATDSDQFEPDTLDRKPKKNGPMAKAAAAAVSRHRSNVWESESRGRASVGAFSGVESNLTSLPADLNSHFVLKSTGSFKNETSFGSLREIYESKNPKAITGAGPVIRSSLTNLAELDVKSGKLLSLETRHSRRQRTNVGEALIPAPKQVPPDLIPPESAGVGPRQTTLYDRPRLQLKKVEDYGVAPQKLACWSNSEKLSNPPTGPAPKRNFCTSSENYESINSLTAESDSTQLTGISDNDRTASGASNSSSSTGKNRNPPGKLPNYSHVHKNPTDQSLYITEKSEYARIDEKQTSQEELSGILESYMTLGEMNSKNFLQQVDSKIYDLRTRQAQQQHHHHQQVMSKAKFIEDIDKIEVLSTKTLSNYSFPINRNGPTINPKDGDDEKPSIYDISAPIPISSSGSASPTTTKVFRVELNQSSNGMQIAMGLRDRVKKSKDLKNAWKKFIGIATAKFNGKSGDPDLEKTSDSSDILEKDEGISSLIDDSSGSGAYGSHYQQQQMLRHHHHHHRKRQQGPPTPEDGEKPSTSRNITIVRSNSRSSTKEQDSGYMSADSSEAKLNGKKIYERFNFSSQSPDGGAGPDGPIVEENKYEICALQQQESNEKALAGTTDATGTNRSGSSTGGSSTAGSRSNDKSITRPRSPPPPLPPPNPPPPPPPTATIPSKKLSVIVPGSAVKVIEKPHSKPPPPPSPPSSSSPASSLTTIARTVTIGSQGETPPGPSHTRHQPANGVFFNTSDAISVRVYSSDDEKFDGSDDASCISDEDDLDSHLDDISESGAESVETHSVFFKNIRKPAHLTVAQSADRAMAAAVH</sequence>
<feature type="region of interest" description="Disordered" evidence="1">
    <location>
        <begin position="1129"/>
        <end position="1148"/>
    </location>
</feature>
<dbReference type="PANTHER" id="PTHR39387">
    <property type="entry name" value="SHAVENOID, ISOFORM B"/>
    <property type="match status" value="1"/>
</dbReference>
<keyword evidence="2" id="KW-0812">Transmembrane</keyword>
<accession>A0A182JZX0</accession>
<protein>
    <submittedName>
        <fullName evidence="3">Uncharacterized protein</fullName>
    </submittedName>
</protein>
<organism evidence="3 4">
    <name type="scientific">Anopheles christyi</name>
    <dbReference type="NCBI Taxonomy" id="43041"/>
    <lineage>
        <taxon>Eukaryota</taxon>
        <taxon>Metazoa</taxon>
        <taxon>Ecdysozoa</taxon>
        <taxon>Arthropoda</taxon>
        <taxon>Hexapoda</taxon>
        <taxon>Insecta</taxon>
        <taxon>Pterygota</taxon>
        <taxon>Neoptera</taxon>
        <taxon>Endopterygota</taxon>
        <taxon>Diptera</taxon>
        <taxon>Nematocera</taxon>
        <taxon>Culicoidea</taxon>
        <taxon>Culicidae</taxon>
        <taxon>Anophelinae</taxon>
        <taxon>Anopheles</taxon>
    </lineage>
</organism>
<feature type="region of interest" description="Disordered" evidence="1">
    <location>
        <begin position="464"/>
        <end position="516"/>
    </location>
</feature>
<feature type="compositionally biased region" description="Low complexity" evidence="1">
    <location>
        <begin position="665"/>
        <end position="678"/>
    </location>
</feature>
<feature type="compositionally biased region" description="Pro residues" evidence="1">
    <location>
        <begin position="1621"/>
        <end position="1631"/>
    </location>
</feature>
<feature type="region of interest" description="Disordered" evidence="1">
    <location>
        <begin position="1080"/>
        <end position="1104"/>
    </location>
</feature>
<feature type="compositionally biased region" description="Basic and acidic residues" evidence="1">
    <location>
        <begin position="464"/>
        <end position="473"/>
    </location>
</feature>
<dbReference type="EnsemblMetazoa" id="ACHR004052-RA">
    <property type="protein sequence ID" value="ACHR004052-PA"/>
    <property type="gene ID" value="ACHR004052"/>
</dbReference>
<keyword evidence="4" id="KW-1185">Reference proteome</keyword>
<feature type="region of interest" description="Disordered" evidence="1">
    <location>
        <begin position="438"/>
        <end position="457"/>
    </location>
</feature>
<keyword evidence="2" id="KW-0472">Membrane</keyword>
<dbReference type="GO" id="GO:0035317">
    <property type="term" value="P:imaginal disc-derived wing hair organization"/>
    <property type="evidence" value="ECO:0007669"/>
    <property type="project" value="TreeGrafter"/>
</dbReference>
<reference evidence="4" key="1">
    <citation type="submission" date="2013-03" db="EMBL/GenBank/DDBJ databases">
        <title>The Genome Sequence of Anopheles christyi ACHKN1017.</title>
        <authorList>
            <consortium name="The Broad Institute Genomics Platform"/>
            <person name="Neafsey D.E."/>
            <person name="Besansky N."/>
            <person name="Walker B."/>
            <person name="Young S.K."/>
            <person name="Zeng Q."/>
            <person name="Gargeya S."/>
            <person name="Fitzgerald M."/>
            <person name="Haas B."/>
            <person name="Abouelleil A."/>
            <person name="Allen A.W."/>
            <person name="Alvarado L."/>
            <person name="Arachchi H.M."/>
            <person name="Berlin A.M."/>
            <person name="Chapman S.B."/>
            <person name="Gainer-Dewar J."/>
            <person name="Goldberg J."/>
            <person name="Griggs A."/>
            <person name="Gujja S."/>
            <person name="Hansen M."/>
            <person name="Howarth C."/>
            <person name="Imamovic A."/>
            <person name="Ireland A."/>
            <person name="Larimer J."/>
            <person name="McCowan C."/>
            <person name="Murphy C."/>
            <person name="Pearson M."/>
            <person name="Poon T.W."/>
            <person name="Priest M."/>
            <person name="Roberts A."/>
            <person name="Saif S."/>
            <person name="Shea T."/>
            <person name="Sisk P."/>
            <person name="Sykes S."/>
            <person name="Wortman J."/>
            <person name="Nusbaum C."/>
            <person name="Birren B."/>
        </authorList>
    </citation>
    <scope>NUCLEOTIDE SEQUENCE [LARGE SCALE GENOMIC DNA]</scope>
    <source>
        <strain evidence="4">ACHKN1017</strain>
    </source>
</reference>
<feature type="transmembrane region" description="Helical" evidence="2">
    <location>
        <begin position="23"/>
        <end position="45"/>
    </location>
</feature>
<feature type="region of interest" description="Disordered" evidence="1">
    <location>
        <begin position="1684"/>
        <end position="1708"/>
    </location>
</feature>
<feature type="compositionally biased region" description="Pro residues" evidence="1">
    <location>
        <begin position="1577"/>
        <end position="1596"/>
    </location>
</feature>
<evidence type="ECO:0000313" key="3">
    <source>
        <dbReference type="EnsemblMetazoa" id="ACHR004052-PA"/>
    </source>
</evidence>
<dbReference type="Proteomes" id="UP000075881">
    <property type="component" value="Unassembled WGS sequence"/>
</dbReference>
<feature type="region of interest" description="Disordered" evidence="1">
    <location>
        <begin position="344"/>
        <end position="367"/>
    </location>
</feature>
<feature type="compositionally biased region" description="Low complexity" evidence="1">
    <location>
        <begin position="1177"/>
        <end position="1192"/>
    </location>
</feature>
<dbReference type="GO" id="GO:0005938">
    <property type="term" value="C:cell cortex"/>
    <property type="evidence" value="ECO:0007669"/>
    <property type="project" value="TreeGrafter"/>
</dbReference>
<feature type="compositionally biased region" description="Polar residues" evidence="1">
    <location>
        <begin position="1638"/>
        <end position="1652"/>
    </location>
</feature>
<proteinExistence type="predicted"/>
<feature type="compositionally biased region" description="Low complexity" evidence="1">
    <location>
        <begin position="219"/>
        <end position="228"/>
    </location>
</feature>
<feature type="compositionally biased region" description="Low complexity" evidence="1">
    <location>
        <begin position="494"/>
        <end position="508"/>
    </location>
</feature>
<feature type="compositionally biased region" description="Polar residues" evidence="1">
    <location>
        <begin position="816"/>
        <end position="842"/>
    </location>
</feature>